<dbReference type="SUPFAM" id="SSF103473">
    <property type="entry name" value="MFS general substrate transporter"/>
    <property type="match status" value="1"/>
</dbReference>
<keyword evidence="2" id="KW-0812">Transmembrane</keyword>
<evidence type="ECO:0000256" key="3">
    <source>
        <dbReference type="ARBA" id="ARBA00022989"/>
    </source>
</evidence>
<dbReference type="InterPro" id="IPR050382">
    <property type="entry name" value="MFS_Na/Anion_cotransporter"/>
</dbReference>
<dbReference type="AlphaFoldDB" id="A0A2K9NL39"/>
<dbReference type="EMBL" id="CP025614">
    <property type="protein sequence ID" value="AUN33753.1"/>
    <property type="molecule type" value="Genomic_DNA"/>
</dbReference>
<evidence type="ECO:0000256" key="4">
    <source>
        <dbReference type="ARBA" id="ARBA00023136"/>
    </source>
</evidence>
<gene>
    <name evidence="5" type="ORF">C0V82_25395</name>
</gene>
<keyword evidence="4" id="KW-0472">Membrane</keyword>
<geneLocation type="plasmid" evidence="5 6">
    <name>unnamed2</name>
</geneLocation>
<keyword evidence="6" id="KW-1185">Reference proteome</keyword>
<evidence type="ECO:0000313" key="6">
    <source>
        <dbReference type="Proteomes" id="UP000234752"/>
    </source>
</evidence>
<dbReference type="GO" id="GO:0016020">
    <property type="term" value="C:membrane"/>
    <property type="evidence" value="ECO:0007669"/>
    <property type="project" value="UniProtKB-SubCell"/>
</dbReference>
<dbReference type="KEGG" id="ncb:C0V82_25395"/>
<keyword evidence="5" id="KW-0614">Plasmid</keyword>
<name>A0A2K9NL39_9PROT</name>
<sequence>MPTTARLGRRWIVVALLFAATVINYVDRQMLGLLKPTLSVEFGWTETDYADIVFVFQAAYAVCYLLFGRFIDVIGARWGYAMAFTVWNLAHIAHAAATTLAQFMAARLFLGAGEAGNFPAGLKAVADWFPKKERALAVGVFNAGANIGAIITPLIVPVITLTWGWQAAFVVTGVLSFVWLAAWLAFYRTPDQHKGVTAEELAHIRSDPADPSGKVGWGVLATRRETWAYALAKFLTDPVWWLFLFWLPDFLHRTYGLDLKGFGPPLVAIYILSDVGSVAGGWLSSRMMRGGVSLNRARKTAMLACAACVLPVVFATSAAELWVAVVILGLATAGHQGFSANLLTLPSDLFPRAAVASVVGIGGMAGAVGGMLMSKFTGWVLDSTGSYTPILLVAAGAYPLALLFLHLLSPRLTPAAIGDGGGP</sequence>
<proteinExistence type="predicted"/>
<organism evidence="5 6">
    <name type="scientific">Niveispirillum cyanobacteriorum</name>
    <dbReference type="NCBI Taxonomy" id="1612173"/>
    <lineage>
        <taxon>Bacteria</taxon>
        <taxon>Pseudomonadati</taxon>
        <taxon>Pseudomonadota</taxon>
        <taxon>Alphaproteobacteria</taxon>
        <taxon>Rhodospirillales</taxon>
        <taxon>Azospirillaceae</taxon>
        <taxon>Niveispirillum</taxon>
    </lineage>
</organism>
<protein>
    <submittedName>
        <fullName evidence="5">MFS transporter</fullName>
    </submittedName>
</protein>
<dbReference type="InterPro" id="IPR020846">
    <property type="entry name" value="MFS_dom"/>
</dbReference>
<reference evidence="5 6" key="1">
    <citation type="submission" date="2017-12" db="EMBL/GenBank/DDBJ databases">
        <title>Genomes of bacteria within cyanobacterial aggregates.</title>
        <authorList>
            <person name="Cai H."/>
        </authorList>
    </citation>
    <scope>NUCLEOTIDE SEQUENCE [LARGE SCALE GENOMIC DNA]</scope>
    <source>
        <strain evidence="5 6">TH16</strain>
        <plasmid evidence="5 6">unnamed2</plasmid>
    </source>
</reference>
<dbReference type="GO" id="GO:0015134">
    <property type="term" value="F:hexuronate transmembrane transporter activity"/>
    <property type="evidence" value="ECO:0007669"/>
    <property type="project" value="TreeGrafter"/>
</dbReference>
<dbReference type="CDD" id="cd17319">
    <property type="entry name" value="MFS_ExuT_GudP_like"/>
    <property type="match status" value="1"/>
</dbReference>
<dbReference type="PANTHER" id="PTHR11662">
    <property type="entry name" value="SOLUTE CARRIER FAMILY 17"/>
    <property type="match status" value="1"/>
</dbReference>
<accession>A0A2K9NL39</accession>
<evidence type="ECO:0000256" key="1">
    <source>
        <dbReference type="ARBA" id="ARBA00004141"/>
    </source>
</evidence>
<dbReference type="InterPro" id="IPR011701">
    <property type="entry name" value="MFS"/>
</dbReference>
<dbReference type="PANTHER" id="PTHR11662:SF285">
    <property type="entry name" value="HEXURONATE TRANSPORTER"/>
    <property type="match status" value="1"/>
</dbReference>
<dbReference type="PROSITE" id="PS50850">
    <property type="entry name" value="MFS"/>
    <property type="match status" value="1"/>
</dbReference>
<evidence type="ECO:0000313" key="5">
    <source>
        <dbReference type="EMBL" id="AUN33753.1"/>
    </source>
</evidence>
<dbReference type="RefSeq" id="WP_102115256.1">
    <property type="nucleotide sequence ID" value="NZ_BMGN01000009.1"/>
</dbReference>
<dbReference type="Pfam" id="PF07690">
    <property type="entry name" value="MFS_1"/>
    <property type="match status" value="1"/>
</dbReference>
<dbReference type="OrthoDB" id="9794076at2"/>
<keyword evidence="3" id="KW-1133">Transmembrane helix</keyword>
<dbReference type="Proteomes" id="UP000234752">
    <property type="component" value="Plasmid unnamed2"/>
</dbReference>
<dbReference type="Gene3D" id="1.20.1250.20">
    <property type="entry name" value="MFS general substrate transporter like domains"/>
    <property type="match status" value="2"/>
</dbReference>
<comment type="subcellular location">
    <subcellularLocation>
        <location evidence="1">Membrane</location>
        <topology evidence="1">Multi-pass membrane protein</topology>
    </subcellularLocation>
</comment>
<dbReference type="InterPro" id="IPR036259">
    <property type="entry name" value="MFS_trans_sf"/>
</dbReference>
<evidence type="ECO:0000256" key="2">
    <source>
        <dbReference type="ARBA" id="ARBA00022692"/>
    </source>
</evidence>